<keyword evidence="3" id="KW-0548">Nucleotidyltransferase</keyword>
<evidence type="ECO:0000256" key="7">
    <source>
        <dbReference type="ARBA" id="ARBA00022918"/>
    </source>
</evidence>
<dbReference type="InterPro" id="IPR043128">
    <property type="entry name" value="Rev_trsase/Diguanyl_cyclase"/>
</dbReference>
<evidence type="ECO:0000313" key="10">
    <source>
        <dbReference type="Proteomes" id="UP001341281"/>
    </source>
</evidence>
<dbReference type="PANTHER" id="PTHR24559">
    <property type="entry name" value="TRANSPOSON TY3-I GAG-POL POLYPROTEIN"/>
    <property type="match status" value="1"/>
</dbReference>
<dbReference type="FunFam" id="3.10.10.10:FF:000007">
    <property type="entry name" value="Retrovirus-related Pol polyprotein from transposon 17.6-like Protein"/>
    <property type="match status" value="1"/>
</dbReference>
<evidence type="ECO:0000256" key="6">
    <source>
        <dbReference type="ARBA" id="ARBA00022801"/>
    </source>
</evidence>
<protein>
    <recommendedName>
        <fullName evidence="8">Reverse transcriptase domain-containing protein</fullName>
    </recommendedName>
</protein>
<reference evidence="9 10" key="1">
    <citation type="submission" date="2024-02" db="EMBL/GenBank/DDBJ databases">
        <title>High-quality chromosome-scale genome assembly of Pensacola bahiagrass (Paspalum notatum Flugge var. saurae).</title>
        <authorList>
            <person name="Vega J.M."/>
            <person name="Podio M."/>
            <person name="Orjuela J."/>
            <person name="Siena L.A."/>
            <person name="Pessino S.C."/>
            <person name="Combes M.C."/>
            <person name="Mariac C."/>
            <person name="Albertini E."/>
            <person name="Pupilli F."/>
            <person name="Ortiz J.P.A."/>
            <person name="Leblanc O."/>
        </authorList>
    </citation>
    <scope>NUCLEOTIDE SEQUENCE [LARGE SCALE GENOMIC DNA]</scope>
    <source>
        <strain evidence="9">R1</strain>
        <tissue evidence="9">Leaf</tissue>
    </source>
</reference>
<dbReference type="Gene3D" id="3.10.10.10">
    <property type="entry name" value="HIV Type 1 Reverse Transcriptase, subunit A, domain 1"/>
    <property type="match status" value="1"/>
</dbReference>
<keyword evidence="7" id="KW-0695">RNA-directed DNA polymerase</keyword>
<evidence type="ECO:0000259" key="8">
    <source>
        <dbReference type="PROSITE" id="PS50878"/>
    </source>
</evidence>
<evidence type="ECO:0000256" key="3">
    <source>
        <dbReference type="ARBA" id="ARBA00022695"/>
    </source>
</evidence>
<dbReference type="PROSITE" id="PS50878">
    <property type="entry name" value="RT_POL"/>
    <property type="match status" value="1"/>
</dbReference>
<dbReference type="Gene3D" id="3.30.70.270">
    <property type="match status" value="1"/>
</dbReference>
<organism evidence="9 10">
    <name type="scientific">Paspalum notatum var. saurae</name>
    <dbReference type="NCBI Taxonomy" id="547442"/>
    <lineage>
        <taxon>Eukaryota</taxon>
        <taxon>Viridiplantae</taxon>
        <taxon>Streptophyta</taxon>
        <taxon>Embryophyta</taxon>
        <taxon>Tracheophyta</taxon>
        <taxon>Spermatophyta</taxon>
        <taxon>Magnoliopsida</taxon>
        <taxon>Liliopsida</taxon>
        <taxon>Poales</taxon>
        <taxon>Poaceae</taxon>
        <taxon>PACMAD clade</taxon>
        <taxon>Panicoideae</taxon>
        <taxon>Andropogonodae</taxon>
        <taxon>Paspaleae</taxon>
        <taxon>Paspalinae</taxon>
        <taxon>Paspalum</taxon>
    </lineage>
</organism>
<dbReference type="GO" id="GO:0008233">
    <property type="term" value="F:peptidase activity"/>
    <property type="evidence" value="ECO:0007669"/>
    <property type="project" value="UniProtKB-KW"/>
</dbReference>
<keyword evidence="1" id="KW-0645">Protease</keyword>
<evidence type="ECO:0000256" key="1">
    <source>
        <dbReference type="ARBA" id="ARBA00022670"/>
    </source>
</evidence>
<gene>
    <name evidence="9" type="ORF">U9M48_000767</name>
</gene>
<accession>A0AAQ3PM85</accession>
<evidence type="ECO:0000256" key="5">
    <source>
        <dbReference type="ARBA" id="ARBA00022759"/>
    </source>
</evidence>
<dbReference type="InterPro" id="IPR043502">
    <property type="entry name" value="DNA/RNA_pol_sf"/>
</dbReference>
<keyword evidence="2" id="KW-0808">Transferase</keyword>
<dbReference type="CDD" id="cd01647">
    <property type="entry name" value="RT_LTR"/>
    <property type="match status" value="1"/>
</dbReference>
<dbReference type="Pfam" id="PF00078">
    <property type="entry name" value="RVT_1"/>
    <property type="match status" value="1"/>
</dbReference>
<evidence type="ECO:0000256" key="4">
    <source>
        <dbReference type="ARBA" id="ARBA00022722"/>
    </source>
</evidence>
<proteinExistence type="predicted"/>
<dbReference type="AlphaFoldDB" id="A0AAQ3PM85"/>
<dbReference type="EMBL" id="CP144745">
    <property type="protein sequence ID" value="WVZ49402.1"/>
    <property type="molecule type" value="Genomic_DNA"/>
</dbReference>
<keyword evidence="10" id="KW-1185">Reference proteome</keyword>
<dbReference type="GO" id="GO:0004519">
    <property type="term" value="F:endonuclease activity"/>
    <property type="evidence" value="ECO:0007669"/>
    <property type="project" value="UniProtKB-KW"/>
</dbReference>
<evidence type="ECO:0000313" key="9">
    <source>
        <dbReference type="EMBL" id="WVZ49402.1"/>
    </source>
</evidence>
<keyword evidence="4" id="KW-0540">Nuclease</keyword>
<sequence length="331" mass="37105">MWPLSLVAFSLWLFPSKFRLLMILPLSAFDMILGLDWLDKHSPMQIHWHQKWLSIPYNSSTVVLYGMLPQLPEASLLQICAVESAANSSPVPQLPEVQAILDEFSSLFAAPTGMSPSRDCDHTIPLVPSASPVFTRSYRLAPTLKDEVEDQIKEMLNSGIIQKSTSPFSSAVLLVKKKDNTWRFCVDYRQLNAITVKSKYPVPIIDELLDELAGASWFSKLDLRAGFHQIRMKPGEEHKTAFQTHMGHFEFRVMPFGLTGAPGTFLSAMNTTLAPYLRKFILVFFDDILILHIAYLGHVISACGVATDQSKVTAVTQWPVPTSVKELREGI</sequence>
<dbReference type="Proteomes" id="UP001341281">
    <property type="component" value="Chromosome 01"/>
</dbReference>
<dbReference type="PANTHER" id="PTHR24559:SF450">
    <property type="entry name" value="RNA-DIRECTED DNA POLYMERASE HOMOLOG"/>
    <property type="match status" value="1"/>
</dbReference>
<dbReference type="SUPFAM" id="SSF56672">
    <property type="entry name" value="DNA/RNA polymerases"/>
    <property type="match status" value="1"/>
</dbReference>
<dbReference type="InterPro" id="IPR053134">
    <property type="entry name" value="RNA-dir_DNA_polymerase"/>
</dbReference>
<name>A0AAQ3PM85_PASNO</name>
<keyword evidence="5" id="KW-0255">Endonuclease</keyword>
<feature type="domain" description="Reverse transcriptase" evidence="8">
    <location>
        <begin position="156"/>
        <end position="331"/>
    </location>
</feature>
<keyword evidence="6" id="KW-0378">Hydrolase</keyword>
<evidence type="ECO:0000256" key="2">
    <source>
        <dbReference type="ARBA" id="ARBA00022679"/>
    </source>
</evidence>
<dbReference type="GO" id="GO:0003964">
    <property type="term" value="F:RNA-directed DNA polymerase activity"/>
    <property type="evidence" value="ECO:0007669"/>
    <property type="project" value="UniProtKB-KW"/>
</dbReference>
<dbReference type="InterPro" id="IPR000477">
    <property type="entry name" value="RT_dom"/>
</dbReference>
<dbReference type="GO" id="GO:0006508">
    <property type="term" value="P:proteolysis"/>
    <property type="evidence" value="ECO:0007669"/>
    <property type="project" value="UniProtKB-KW"/>
</dbReference>